<dbReference type="PANTHER" id="PTHR23415">
    <property type="entry name" value="CYCLIN-DEPENDENT KINASES REGULATORY SUBUNIT/60S RIBOSOME SUBUNIT BIOGENESIS PROTEIN NIP7"/>
    <property type="match status" value="1"/>
</dbReference>
<dbReference type="Gene3D" id="3.30.170.10">
    <property type="entry name" value="Cyclin-dependent kinase, regulatory subunit"/>
    <property type="match status" value="1"/>
</dbReference>
<comment type="function">
    <text evidence="1 6">Binds to the catalytic subunit of the cyclin dependent kinases and is essential for their biological function.</text>
</comment>
<evidence type="ECO:0000256" key="2">
    <source>
        <dbReference type="ARBA" id="ARBA00007782"/>
    </source>
</evidence>
<dbReference type="GeneTree" id="ENSGT00950000182971"/>
<dbReference type="STRING" id="9483.ENSCJAP00000064838"/>
<reference evidence="7" key="2">
    <citation type="submission" date="2025-08" db="UniProtKB">
        <authorList>
            <consortium name="Ensembl"/>
        </authorList>
    </citation>
    <scope>IDENTIFICATION</scope>
</reference>
<dbReference type="InterPro" id="IPR036858">
    <property type="entry name" value="Cyclin-dep_kinase_reg-sub_sf"/>
</dbReference>
<evidence type="ECO:0000256" key="4">
    <source>
        <dbReference type="ARBA" id="ARBA00022618"/>
    </source>
</evidence>
<dbReference type="PRINTS" id="PR00296">
    <property type="entry name" value="CYCLINKINASE"/>
</dbReference>
<organism evidence="7 8">
    <name type="scientific">Callithrix jacchus</name>
    <name type="common">White-tufted-ear marmoset</name>
    <name type="synonym">Simia Jacchus</name>
    <dbReference type="NCBI Taxonomy" id="9483"/>
    <lineage>
        <taxon>Eukaryota</taxon>
        <taxon>Metazoa</taxon>
        <taxon>Chordata</taxon>
        <taxon>Craniata</taxon>
        <taxon>Vertebrata</taxon>
        <taxon>Euteleostomi</taxon>
        <taxon>Mammalia</taxon>
        <taxon>Eutheria</taxon>
        <taxon>Euarchontoglires</taxon>
        <taxon>Primates</taxon>
        <taxon>Haplorrhini</taxon>
        <taxon>Platyrrhini</taxon>
        <taxon>Cebidae</taxon>
        <taxon>Callitrichinae</taxon>
        <taxon>Callithrix</taxon>
        <taxon>Callithrix</taxon>
    </lineage>
</organism>
<proteinExistence type="inferred from homology"/>
<accession>A0A2R8MTP2</accession>
<comment type="similarity">
    <text evidence="2 6">Belongs to the CKS family.</text>
</comment>
<evidence type="ECO:0000256" key="3">
    <source>
        <dbReference type="ARBA" id="ARBA00011253"/>
    </source>
</evidence>
<sequence>MLPKDIAKLVPKTHLMSESECRNLGVQQSQGWVHYMIRKPEPHILLFWHPLPKKSKK</sequence>
<dbReference type="AlphaFoldDB" id="A0A2R8MTP2"/>
<dbReference type="InParanoid" id="A0A2R8MTP2"/>
<evidence type="ECO:0000256" key="6">
    <source>
        <dbReference type="RuleBase" id="RU311113"/>
    </source>
</evidence>
<dbReference type="InterPro" id="IPR000789">
    <property type="entry name" value="Cyclin-dep_kinase_reg-sub"/>
</dbReference>
<reference evidence="7" key="1">
    <citation type="submission" date="2009-03" db="EMBL/GenBank/DDBJ databases">
        <authorList>
            <person name="Warren W."/>
            <person name="Ye L."/>
            <person name="Minx P."/>
            <person name="Worley K."/>
            <person name="Gibbs R."/>
            <person name="Wilson R.K."/>
        </authorList>
    </citation>
    <scope>NUCLEOTIDE SEQUENCE [LARGE SCALE GENOMIC DNA]</scope>
</reference>
<reference evidence="7" key="3">
    <citation type="submission" date="2025-09" db="UniProtKB">
        <authorList>
            <consortium name="Ensembl"/>
        </authorList>
    </citation>
    <scope>IDENTIFICATION</scope>
</reference>
<comment type="subunit">
    <text evidence="3">Forms a homohexamer that can probably bind six kinase subunits.</text>
</comment>
<evidence type="ECO:0000313" key="7">
    <source>
        <dbReference type="Ensembl" id="ENSCJAP00000064838.3"/>
    </source>
</evidence>
<dbReference type="Ensembl" id="ENSCJAT00000018069.5">
    <property type="protein sequence ID" value="ENSCJAP00000064838.3"/>
    <property type="gene ID" value="ENSCJAG00000082058.1"/>
</dbReference>
<dbReference type="GO" id="GO:0016538">
    <property type="term" value="F:cyclin-dependent protein serine/threonine kinase regulator activity"/>
    <property type="evidence" value="ECO:0007669"/>
    <property type="project" value="InterPro"/>
</dbReference>
<dbReference type="OMA" id="HILLFWH"/>
<dbReference type="GO" id="GO:0051301">
    <property type="term" value="P:cell division"/>
    <property type="evidence" value="ECO:0007669"/>
    <property type="project" value="UniProtKB-UniRule"/>
</dbReference>
<name>A0A2R8MTP2_CALJA</name>
<dbReference type="SMART" id="SM01084">
    <property type="entry name" value="CKS"/>
    <property type="match status" value="1"/>
</dbReference>
<keyword evidence="5 6" id="KW-0131">Cell cycle</keyword>
<evidence type="ECO:0000313" key="8">
    <source>
        <dbReference type="Proteomes" id="UP000008225"/>
    </source>
</evidence>
<dbReference type="Proteomes" id="UP000008225">
    <property type="component" value="Chromosome 16"/>
</dbReference>
<evidence type="ECO:0000256" key="1">
    <source>
        <dbReference type="ARBA" id="ARBA00002449"/>
    </source>
</evidence>
<dbReference type="Pfam" id="PF01111">
    <property type="entry name" value="CKS"/>
    <property type="match status" value="1"/>
</dbReference>
<dbReference type="SUPFAM" id="SSF55637">
    <property type="entry name" value="Cell cycle regulatory proteins"/>
    <property type="match status" value="1"/>
</dbReference>
<keyword evidence="4 6" id="KW-0132">Cell division</keyword>
<protein>
    <recommendedName>
        <fullName evidence="6">Cyclin-dependent kinases regulatory subunit</fullName>
    </recommendedName>
</protein>
<keyword evidence="8" id="KW-1185">Reference proteome</keyword>
<evidence type="ECO:0000256" key="5">
    <source>
        <dbReference type="ARBA" id="ARBA00023306"/>
    </source>
</evidence>
<dbReference type="Bgee" id="ENSCJAG00000061135">
    <property type="expression patterns" value="Expressed in cerebellum"/>
</dbReference>